<protein>
    <recommendedName>
        <fullName evidence="3">EF-hand domain-containing protein</fullName>
    </recommendedName>
</protein>
<name>A0AAN9AKX0_9CAEN</name>
<keyword evidence="1" id="KW-0106">Calcium</keyword>
<evidence type="ECO:0000256" key="2">
    <source>
        <dbReference type="SAM" id="SignalP"/>
    </source>
</evidence>
<keyword evidence="5" id="KW-1185">Reference proteome</keyword>
<gene>
    <name evidence="4" type="ORF">V1264_024352</name>
</gene>
<evidence type="ECO:0000313" key="5">
    <source>
        <dbReference type="Proteomes" id="UP001374579"/>
    </source>
</evidence>
<organism evidence="4 5">
    <name type="scientific">Littorina saxatilis</name>
    <dbReference type="NCBI Taxonomy" id="31220"/>
    <lineage>
        <taxon>Eukaryota</taxon>
        <taxon>Metazoa</taxon>
        <taxon>Spiralia</taxon>
        <taxon>Lophotrochozoa</taxon>
        <taxon>Mollusca</taxon>
        <taxon>Gastropoda</taxon>
        <taxon>Caenogastropoda</taxon>
        <taxon>Littorinimorpha</taxon>
        <taxon>Littorinoidea</taxon>
        <taxon>Littorinidae</taxon>
        <taxon>Littorina</taxon>
    </lineage>
</organism>
<dbReference type="InterPro" id="IPR011992">
    <property type="entry name" value="EF-hand-dom_pair"/>
</dbReference>
<dbReference type="EMBL" id="JBAMIC010003994">
    <property type="protein sequence ID" value="KAK7088843.1"/>
    <property type="molecule type" value="Genomic_DNA"/>
</dbReference>
<evidence type="ECO:0000313" key="4">
    <source>
        <dbReference type="EMBL" id="KAK7088843.1"/>
    </source>
</evidence>
<accession>A0AAN9AKX0</accession>
<evidence type="ECO:0000256" key="1">
    <source>
        <dbReference type="ARBA" id="ARBA00022837"/>
    </source>
</evidence>
<feature type="chain" id="PRO_5042923119" description="EF-hand domain-containing protein" evidence="2">
    <location>
        <begin position="16"/>
        <end position="159"/>
    </location>
</feature>
<sequence>MKFLILCSVIAVAASQTPQQQLAQAFNSLDINKDGFLEMTEMKAYFDTFDANGDCSVDLAEFSARANGTADTPEVRGRFNYYDGIDGTIDNAITCKDVDLLVSEIDTDGKLAVVLFEVWVSWVGEGCVSCVVLFEVWVSWVGEGCVSCVVLFEVWVRWR</sequence>
<evidence type="ECO:0000259" key="3">
    <source>
        <dbReference type="PROSITE" id="PS50222"/>
    </source>
</evidence>
<dbReference type="InterPro" id="IPR018247">
    <property type="entry name" value="EF_Hand_1_Ca_BS"/>
</dbReference>
<dbReference type="InterPro" id="IPR002048">
    <property type="entry name" value="EF_hand_dom"/>
</dbReference>
<keyword evidence="2" id="KW-0732">Signal</keyword>
<reference evidence="4 5" key="1">
    <citation type="submission" date="2024-02" db="EMBL/GenBank/DDBJ databases">
        <title>Chromosome-scale genome assembly of the rough periwinkle Littorina saxatilis.</title>
        <authorList>
            <person name="De Jode A."/>
            <person name="Faria R."/>
            <person name="Formenti G."/>
            <person name="Sims Y."/>
            <person name="Smith T.P."/>
            <person name="Tracey A."/>
            <person name="Wood J.M.D."/>
            <person name="Zagrodzka Z.B."/>
            <person name="Johannesson K."/>
            <person name="Butlin R.K."/>
            <person name="Leder E.H."/>
        </authorList>
    </citation>
    <scope>NUCLEOTIDE SEQUENCE [LARGE SCALE GENOMIC DNA]</scope>
    <source>
        <strain evidence="4">Snail1</strain>
        <tissue evidence="4">Muscle</tissue>
    </source>
</reference>
<dbReference type="Gene3D" id="1.10.238.10">
    <property type="entry name" value="EF-hand"/>
    <property type="match status" value="1"/>
</dbReference>
<comment type="caution">
    <text evidence="4">The sequence shown here is derived from an EMBL/GenBank/DDBJ whole genome shotgun (WGS) entry which is preliminary data.</text>
</comment>
<feature type="signal peptide" evidence="2">
    <location>
        <begin position="1"/>
        <end position="15"/>
    </location>
</feature>
<dbReference type="PROSITE" id="PS50222">
    <property type="entry name" value="EF_HAND_2"/>
    <property type="match status" value="1"/>
</dbReference>
<dbReference type="AlphaFoldDB" id="A0AAN9AKX0"/>
<feature type="domain" description="EF-hand" evidence="3">
    <location>
        <begin position="17"/>
        <end position="52"/>
    </location>
</feature>
<dbReference type="Proteomes" id="UP001374579">
    <property type="component" value="Unassembled WGS sequence"/>
</dbReference>
<dbReference type="PROSITE" id="PS00018">
    <property type="entry name" value="EF_HAND_1"/>
    <property type="match status" value="1"/>
</dbReference>
<proteinExistence type="predicted"/>
<dbReference type="GO" id="GO:0005509">
    <property type="term" value="F:calcium ion binding"/>
    <property type="evidence" value="ECO:0007669"/>
    <property type="project" value="InterPro"/>
</dbReference>
<dbReference type="SUPFAM" id="SSF47473">
    <property type="entry name" value="EF-hand"/>
    <property type="match status" value="1"/>
</dbReference>